<dbReference type="RefSeq" id="WP_173086902.1">
    <property type="nucleotide sequence ID" value="NZ_BLTE01000022.1"/>
</dbReference>
<feature type="domain" description="NlpC/P60" evidence="6">
    <location>
        <begin position="63"/>
        <end position="184"/>
    </location>
</feature>
<dbReference type="GO" id="GO:0008234">
    <property type="term" value="F:cysteine-type peptidase activity"/>
    <property type="evidence" value="ECO:0007669"/>
    <property type="project" value="UniProtKB-KW"/>
</dbReference>
<evidence type="ECO:0000256" key="4">
    <source>
        <dbReference type="ARBA" id="ARBA00022807"/>
    </source>
</evidence>
<dbReference type="Proteomes" id="UP000494245">
    <property type="component" value="Unassembled WGS sequence"/>
</dbReference>
<dbReference type="SUPFAM" id="SSF54001">
    <property type="entry name" value="Cysteine proteinases"/>
    <property type="match status" value="1"/>
</dbReference>
<proteinExistence type="inferred from homology"/>
<keyword evidence="2" id="KW-0645">Protease</keyword>
<name>A0A6V8LY55_9BACT</name>
<dbReference type="PROSITE" id="PS51935">
    <property type="entry name" value="NLPC_P60"/>
    <property type="match status" value="1"/>
</dbReference>
<reference evidence="7 8" key="1">
    <citation type="submission" date="2020-04" db="EMBL/GenBank/DDBJ databases">
        <authorList>
            <consortium name="Desulfovibrio sp. FSS-1 genome sequencing consortium"/>
            <person name="Shimoshige H."/>
            <person name="Kobayashi H."/>
            <person name="Maekawa T."/>
        </authorList>
    </citation>
    <scope>NUCLEOTIDE SEQUENCE [LARGE SCALE GENOMIC DNA]</scope>
    <source>
        <strain evidence="7 8">SIID29052-01</strain>
    </source>
</reference>
<protein>
    <submittedName>
        <fullName evidence="7">Murein DD-endopeptidase MepH</fullName>
        <ecNumber evidence="7">3.4.-.-</ecNumber>
    </submittedName>
</protein>
<keyword evidence="8" id="KW-1185">Reference proteome</keyword>
<reference evidence="7 8" key="2">
    <citation type="submission" date="2020-05" db="EMBL/GenBank/DDBJ databases">
        <title>Draft genome sequence of Desulfovibrio sp. strainFSS-1.</title>
        <authorList>
            <person name="Shimoshige H."/>
            <person name="Kobayashi H."/>
            <person name="Maekawa T."/>
        </authorList>
    </citation>
    <scope>NUCLEOTIDE SEQUENCE [LARGE SCALE GENOMIC DNA]</scope>
    <source>
        <strain evidence="7 8">SIID29052-01</strain>
    </source>
</reference>
<keyword evidence="4" id="KW-0788">Thiol protease</keyword>
<comment type="similarity">
    <text evidence="1">Belongs to the peptidase C40 family.</text>
</comment>
<dbReference type="EMBL" id="BLTE01000022">
    <property type="protein sequence ID" value="GFK95760.1"/>
    <property type="molecule type" value="Genomic_DNA"/>
</dbReference>
<sequence length="189" mass="19724">MTTGAKWTLAVLALAALAFASLGAGMAGRTSQAGPVRQDAARDAMFYLAALRGEALGLRGPGDPFHSRLTRAAFSQAGRGYVYGGAGPSGFDCSGFTSWSYAQAGHALPRTSGEQFRQGRAVDPKALRQGDLVFFGREGRVDHVGIYLADGRFIHSSRPAGGVAVSSLADPYWTRTYAGARRPDAGGAP</sequence>
<gene>
    <name evidence="7" type="primary">mepH_3</name>
    <name evidence="7" type="ORF">NNJEOMEG_03628</name>
</gene>
<dbReference type="PANTHER" id="PTHR47053">
    <property type="entry name" value="MUREIN DD-ENDOPEPTIDASE MEPH-RELATED"/>
    <property type="match status" value="1"/>
</dbReference>
<feature type="signal peptide" evidence="5">
    <location>
        <begin position="1"/>
        <end position="20"/>
    </location>
</feature>
<keyword evidence="3 7" id="KW-0378">Hydrolase</keyword>
<evidence type="ECO:0000256" key="1">
    <source>
        <dbReference type="ARBA" id="ARBA00007074"/>
    </source>
</evidence>
<accession>A0A6V8LY55</accession>
<comment type="caution">
    <text evidence="7">The sequence shown here is derived from an EMBL/GenBank/DDBJ whole genome shotgun (WGS) entry which is preliminary data.</text>
</comment>
<dbReference type="Gene3D" id="3.90.1720.10">
    <property type="entry name" value="endopeptidase domain like (from Nostoc punctiforme)"/>
    <property type="match status" value="1"/>
</dbReference>
<evidence type="ECO:0000313" key="8">
    <source>
        <dbReference type="Proteomes" id="UP000494245"/>
    </source>
</evidence>
<evidence type="ECO:0000313" key="7">
    <source>
        <dbReference type="EMBL" id="GFK95760.1"/>
    </source>
</evidence>
<feature type="chain" id="PRO_5028969909" evidence="5">
    <location>
        <begin position="21"/>
        <end position="189"/>
    </location>
</feature>
<dbReference type="InterPro" id="IPR038765">
    <property type="entry name" value="Papain-like_cys_pep_sf"/>
</dbReference>
<dbReference type="AlphaFoldDB" id="A0A6V8LY55"/>
<dbReference type="InterPro" id="IPR051202">
    <property type="entry name" value="Peptidase_C40"/>
</dbReference>
<organism evidence="7 8">
    <name type="scientific">Fundidesulfovibrio magnetotacticus</name>
    <dbReference type="NCBI Taxonomy" id="2730080"/>
    <lineage>
        <taxon>Bacteria</taxon>
        <taxon>Pseudomonadati</taxon>
        <taxon>Thermodesulfobacteriota</taxon>
        <taxon>Desulfovibrionia</taxon>
        <taxon>Desulfovibrionales</taxon>
        <taxon>Desulfovibrionaceae</taxon>
        <taxon>Fundidesulfovibrio</taxon>
    </lineage>
</organism>
<evidence type="ECO:0000256" key="5">
    <source>
        <dbReference type="SAM" id="SignalP"/>
    </source>
</evidence>
<evidence type="ECO:0000256" key="3">
    <source>
        <dbReference type="ARBA" id="ARBA00022801"/>
    </source>
</evidence>
<dbReference type="Pfam" id="PF00877">
    <property type="entry name" value="NLPC_P60"/>
    <property type="match status" value="1"/>
</dbReference>
<dbReference type="EC" id="3.4.-.-" evidence="7"/>
<keyword evidence="5" id="KW-0732">Signal</keyword>
<dbReference type="GO" id="GO:0006508">
    <property type="term" value="P:proteolysis"/>
    <property type="evidence" value="ECO:0007669"/>
    <property type="project" value="UniProtKB-KW"/>
</dbReference>
<dbReference type="PANTHER" id="PTHR47053:SF1">
    <property type="entry name" value="MUREIN DD-ENDOPEPTIDASE MEPH-RELATED"/>
    <property type="match status" value="1"/>
</dbReference>
<dbReference type="InterPro" id="IPR000064">
    <property type="entry name" value="NLP_P60_dom"/>
</dbReference>
<evidence type="ECO:0000259" key="6">
    <source>
        <dbReference type="PROSITE" id="PS51935"/>
    </source>
</evidence>
<evidence type="ECO:0000256" key="2">
    <source>
        <dbReference type="ARBA" id="ARBA00022670"/>
    </source>
</evidence>